<feature type="domain" description="Acyl-CoA dehydrogenase/oxidase C-terminal" evidence="6">
    <location>
        <begin position="228"/>
        <end position="371"/>
    </location>
</feature>
<evidence type="ECO:0000256" key="1">
    <source>
        <dbReference type="ARBA" id="ARBA00001974"/>
    </source>
</evidence>
<dbReference type="InterPro" id="IPR009075">
    <property type="entry name" value="AcylCo_DH/oxidase_C"/>
</dbReference>
<evidence type="ECO:0000256" key="2">
    <source>
        <dbReference type="ARBA" id="ARBA00009347"/>
    </source>
</evidence>
<evidence type="ECO:0000256" key="3">
    <source>
        <dbReference type="ARBA" id="ARBA00022630"/>
    </source>
</evidence>
<evidence type="ECO:0000313" key="9">
    <source>
        <dbReference type="Proteomes" id="UP000316988"/>
    </source>
</evidence>
<evidence type="ECO:0000259" key="7">
    <source>
        <dbReference type="Pfam" id="PF02771"/>
    </source>
</evidence>
<dbReference type="SUPFAM" id="SSF47203">
    <property type="entry name" value="Acyl-CoA dehydrogenase C-terminal domain-like"/>
    <property type="match status" value="1"/>
</dbReference>
<dbReference type="GO" id="GO:0050660">
    <property type="term" value="F:flavin adenine dinucleotide binding"/>
    <property type="evidence" value="ECO:0007669"/>
    <property type="project" value="InterPro"/>
</dbReference>
<dbReference type="Gene3D" id="1.10.540.10">
    <property type="entry name" value="Acyl-CoA dehydrogenase/oxidase, N-terminal domain"/>
    <property type="match status" value="1"/>
</dbReference>
<comment type="cofactor">
    <cofactor evidence="1">
        <name>FAD</name>
        <dbReference type="ChEBI" id="CHEBI:57692"/>
    </cofactor>
</comment>
<dbReference type="AlphaFoldDB" id="A0A554SDC5"/>
<dbReference type="Pfam" id="PF00441">
    <property type="entry name" value="Acyl-CoA_dh_1"/>
    <property type="match status" value="1"/>
</dbReference>
<protein>
    <submittedName>
        <fullName evidence="8">Acyl-CoA dehydrogenase</fullName>
    </submittedName>
</protein>
<keyword evidence="5" id="KW-0560">Oxidoreductase</keyword>
<dbReference type="InterPro" id="IPR037069">
    <property type="entry name" value="AcylCoA_DH/ox_N_sf"/>
</dbReference>
<dbReference type="Proteomes" id="UP000316988">
    <property type="component" value="Unassembled WGS sequence"/>
</dbReference>
<keyword evidence="3" id="KW-0285">Flavoprotein</keyword>
<dbReference type="PANTHER" id="PTHR43884">
    <property type="entry name" value="ACYL-COA DEHYDROGENASE"/>
    <property type="match status" value="1"/>
</dbReference>
<comment type="caution">
    <text evidence="8">The sequence shown here is derived from an EMBL/GenBank/DDBJ whole genome shotgun (WGS) entry which is preliminary data.</text>
</comment>
<organism evidence="8 9">
    <name type="scientific">Aeromicrobium piscarium</name>
    <dbReference type="NCBI Taxonomy" id="2590901"/>
    <lineage>
        <taxon>Bacteria</taxon>
        <taxon>Bacillati</taxon>
        <taxon>Actinomycetota</taxon>
        <taxon>Actinomycetes</taxon>
        <taxon>Propionibacteriales</taxon>
        <taxon>Nocardioidaceae</taxon>
        <taxon>Aeromicrobium</taxon>
    </lineage>
</organism>
<evidence type="ECO:0000259" key="6">
    <source>
        <dbReference type="Pfam" id="PF00441"/>
    </source>
</evidence>
<dbReference type="OrthoDB" id="7328575at2"/>
<sequence>MDFSIDSEQEALQSAVRGLIAKAYDSSETRREVVKADPGYGEGTWRKLAEMGILGLPFDEKLGGMGAGPVEVSLVAEELGRVLAPEPFVESVVLAGGLIAAAADEAQAADLLTPLAEGTSLPILAWFEAGRRWDASPSAVTATSSGDAWTLSGVKEPVPWGARADVLIVSAATDAGTGLFVVSADADGLERSGYTTHDGLRAARVSFDGTPATPLGDVSTDQSTLLGRALDAARIAYAHEAVGAMETALQTTVGYLKTRKQFGVTLNTFQALTFRAADMYTALELARSTAAWATMVLDAAAEGAEVDVEAAASQAALQVSRAGRHVGQEAIQLHGGIGVTAEYSVGHYTSRLTAIEHLIGDGAHHRARLAATVSDHEVLDPIG</sequence>
<dbReference type="SUPFAM" id="SSF56645">
    <property type="entry name" value="Acyl-CoA dehydrogenase NM domain-like"/>
    <property type="match status" value="1"/>
</dbReference>
<dbReference type="Pfam" id="PF02771">
    <property type="entry name" value="Acyl-CoA_dh_N"/>
    <property type="match status" value="1"/>
</dbReference>
<dbReference type="EMBL" id="VLNT01000004">
    <property type="protein sequence ID" value="TSD64351.1"/>
    <property type="molecule type" value="Genomic_DNA"/>
</dbReference>
<dbReference type="InterPro" id="IPR009100">
    <property type="entry name" value="AcylCoA_DH/oxidase_NM_dom_sf"/>
</dbReference>
<keyword evidence="4" id="KW-0274">FAD</keyword>
<keyword evidence="9" id="KW-1185">Reference proteome</keyword>
<dbReference type="RefSeq" id="WP_143912793.1">
    <property type="nucleotide sequence ID" value="NZ_VLNT01000004.1"/>
</dbReference>
<dbReference type="CDD" id="cd00567">
    <property type="entry name" value="ACAD"/>
    <property type="match status" value="1"/>
</dbReference>
<evidence type="ECO:0000313" key="8">
    <source>
        <dbReference type="EMBL" id="TSD64351.1"/>
    </source>
</evidence>
<gene>
    <name evidence="8" type="ORF">FNM00_07355</name>
</gene>
<dbReference type="PANTHER" id="PTHR43884:SF20">
    <property type="entry name" value="ACYL-COA DEHYDROGENASE FADE28"/>
    <property type="match status" value="1"/>
</dbReference>
<dbReference type="InterPro" id="IPR046373">
    <property type="entry name" value="Acyl-CoA_Oxase/DH_mid-dom_sf"/>
</dbReference>
<comment type="similarity">
    <text evidence="2">Belongs to the acyl-CoA dehydrogenase family.</text>
</comment>
<name>A0A554SDC5_9ACTN</name>
<dbReference type="InterPro" id="IPR013786">
    <property type="entry name" value="AcylCoA_DH/ox_N"/>
</dbReference>
<accession>A0A554SDC5</accession>
<dbReference type="InterPro" id="IPR036250">
    <property type="entry name" value="AcylCo_DH-like_C"/>
</dbReference>
<dbReference type="Gene3D" id="1.20.140.10">
    <property type="entry name" value="Butyryl-CoA Dehydrogenase, subunit A, domain 3"/>
    <property type="match status" value="1"/>
</dbReference>
<proteinExistence type="inferred from homology"/>
<evidence type="ECO:0000256" key="5">
    <source>
        <dbReference type="ARBA" id="ARBA00023002"/>
    </source>
</evidence>
<dbReference type="GO" id="GO:0003995">
    <property type="term" value="F:acyl-CoA dehydrogenase activity"/>
    <property type="evidence" value="ECO:0007669"/>
    <property type="project" value="TreeGrafter"/>
</dbReference>
<evidence type="ECO:0000256" key="4">
    <source>
        <dbReference type="ARBA" id="ARBA00022827"/>
    </source>
</evidence>
<feature type="domain" description="Acyl-CoA dehydrogenase/oxidase N-terminal" evidence="7">
    <location>
        <begin position="7"/>
        <end position="118"/>
    </location>
</feature>
<reference evidence="8 9" key="1">
    <citation type="submission" date="2019-07" db="EMBL/GenBank/DDBJ databases">
        <authorList>
            <person name="Zhao L.H."/>
        </authorList>
    </citation>
    <scope>NUCLEOTIDE SEQUENCE [LARGE SCALE GENOMIC DNA]</scope>
    <source>
        <strain evidence="8 9">Co35</strain>
    </source>
</reference>
<dbReference type="Gene3D" id="2.40.110.10">
    <property type="entry name" value="Butyryl-CoA Dehydrogenase, subunit A, domain 2"/>
    <property type="match status" value="1"/>
</dbReference>